<feature type="region of interest" description="Disordered" evidence="1">
    <location>
        <begin position="65"/>
        <end position="84"/>
    </location>
</feature>
<name>A0A2H3J7E0_WOLCO</name>
<evidence type="ECO:0000313" key="2">
    <source>
        <dbReference type="EMBL" id="PCH37851.1"/>
    </source>
</evidence>
<keyword evidence="3" id="KW-1185">Reference proteome</keyword>
<feature type="region of interest" description="Disordered" evidence="1">
    <location>
        <begin position="121"/>
        <end position="141"/>
    </location>
</feature>
<sequence length="407" mass="43575">MCEGAAGARGPAVLVPHLRVRPRETVLCCCTSPPPACTSSAPACTSPTPACTPRPPARTPRVLARWRPQRPQHASRRGSKSNMAGVAANGGLRCACHRRVASVTSRSSHHSFPRVTVTARGRAGPTAASQPGTQQRAGEIAQSYQMSPRMRRHEAAFAAHTSTSSASAPELAIPGATIAACPIPSQHTHTRATDASAFPPRHRARRRVPLRSTRRDARPRIASQAGARPRTQRPVHHSTLHSWSLSPARSRGRVRARRIHSRPIPFGARPGTPELPRVPGWPRRQICRPGFAAEDAARPGSTSAWSADAVQDIDVAYDIKRGVSKVGPRTPSGNTASTSATRPRVALLSTRICRNRDSAGRRNSDQSLIPGPHHPPCITVPGQDQVMRPQTPAASPGSESSYATERV</sequence>
<proteinExistence type="predicted"/>
<evidence type="ECO:0000256" key="1">
    <source>
        <dbReference type="SAM" id="MobiDB-lite"/>
    </source>
</evidence>
<dbReference type="AlphaFoldDB" id="A0A2H3J7E0"/>
<accession>A0A2H3J7E0</accession>
<dbReference type="Proteomes" id="UP000218811">
    <property type="component" value="Unassembled WGS sequence"/>
</dbReference>
<organism evidence="2 3">
    <name type="scientific">Wolfiporia cocos (strain MD-104)</name>
    <name type="common">Brown rot fungus</name>
    <dbReference type="NCBI Taxonomy" id="742152"/>
    <lineage>
        <taxon>Eukaryota</taxon>
        <taxon>Fungi</taxon>
        <taxon>Dikarya</taxon>
        <taxon>Basidiomycota</taxon>
        <taxon>Agaricomycotina</taxon>
        <taxon>Agaricomycetes</taxon>
        <taxon>Polyporales</taxon>
        <taxon>Phaeolaceae</taxon>
        <taxon>Wolfiporia</taxon>
    </lineage>
</organism>
<evidence type="ECO:0000313" key="3">
    <source>
        <dbReference type="Proteomes" id="UP000218811"/>
    </source>
</evidence>
<protein>
    <submittedName>
        <fullName evidence="2">Uncharacterized protein</fullName>
    </submittedName>
</protein>
<feature type="compositionally biased region" description="Basic and acidic residues" evidence="1">
    <location>
        <begin position="354"/>
        <end position="364"/>
    </location>
</feature>
<feature type="region of interest" description="Disordered" evidence="1">
    <location>
        <begin position="353"/>
        <end position="407"/>
    </location>
</feature>
<dbReference type="EMBL" id="KB467942">
    <property type="protein sequence ID" value="PCH37851.1"/>
    <property type="molecule type" value="Genomic_DNA"/>
</dbReference>
<feature type="compositionally biased region" description="Polar residues" evidence="1">
    <location>
        <begin position="397"/>
        <end position="407"/>
    </location>
</feature>
<feature type="region of interest" description="Disordered" evidence="1">
    <location>
        <begin position="210"/>
        <end position="256"/>
    </location>
</feature>
<reference evidence="2 3" key="1">
    <citation type="journal article" date="2012" name="Science">
        <title>The Paleozoic origin of enzymatic lignin decomposition reconstructed from 31 fungal genomes.</title>
        <authorList>
            <person name="Floudas D."/>
            <person name="Binder M."/>
            <person name="Riley R."/>
            <person name="Barry K."/>
            <person name="Blanchette R.A."/>
            <person name="Henrissat B."/>
            <person name="Martinez A.T."/>
            <person name="Otillar R."/>
            <person name="Spatafora J.W."/>
            <person name="Yadav J.S."/>
            <person name="Aerts A."/>
            <person name="Benoit I."/>
            <person name="Boyd A."/>
            <person name="Carlson A."/>
            <person name="Copeland A."/>
            <person name="Coutinho P.M."/>
            <person name="de Vries R.P."/>
            <person name="Ferreira P."/>
            <person name="Findley K."/>
            <person name="Foster B."/>
            <person name="Gaskell J."/>
            <person name="Glotzer D."/>
            <person name="Gorecki P."/>
            <person name="Heitman J."/>
            <person name="Hesse C."/>
            <person name="Hori C."/>
            <person name="Igarashi K."/>
            <person name="Jurgens J.A."/>
            <person name="Kallen N."/>
            <person name="Kersten P."/>
            <person name="Kohler A."/>
            <person name="Kuees U."/>
            <person name="Kumar T.K.A."/>
            <person name="Kuo A."/>
            <person name="LaButti K."/>
            <person name="Larrondo L.F."/>
            <person name="Lindquist E."/>
            <person name="Ling A."/>
            <person name="Lombard V."/>
            <person name="Lucas S."/>
            <person name="Lundell T."/>
            <person name="Martin R."/>
            <person name="McLaughlin D.J."/>
            <person name="Morgenstern I."/>
            <person name="Morin E."/>
            <person name="Murat C."/>
            <person name="Nagy L.G."/>
            <person name="Nolan M."/>
            <person name="Ohm R.A."/>
            <person name="Patyshakuliyeva A."/>
            <person name="Rokas A."/>
            <person name="Ruiz-Duenas F.J."/>
            <person name="Sabat G."/>
            <person name="Salamov A."/>
            <person name="Samejima M."/>
            <person name="Schmutz J."/>
            <person name="Slot J.C."/>
            <person name="St John F."/>
            <person name="Stenlid J."/>
            <person name="Sun H."/>
            <person name="Sun S."/>
            <person name="Syed K."/>
            <person name="Tsang A."/>
            <person name="Wiebenga A."/>
            <person name="Young D."/>
            <person name="Pisabarro A."/>
            <person name="Eastwood D.C."/>
            <person name="Martin F."/>
            <person name="Cullen D."/>
            <person name="Grigoriev I.V."/>
            <person name="Hibbett D.S."/>
        </authorList>
    </citation>
    <scope>NUCLEOTIDE SEQUENCE [LARGE SCALE GENOMIC DNA]</scope>
    <source>
        <strain evidence="2 3">MD-104</strain>
    </source>
</reference>
<feature type="compositionally biased region" description="Polar residues" evidence="1">
    <location>
        <begin position="127"/>
        <end position="141"/>
    </location>
</feature>
<gene>
    <name evidence="2" type="ORF">WOLCODRAFT_148811</name>
</gene>
<feature type="compositionally biased region" description="Basic residues" evidence="1">
    <location>
        <begin position="230"/>
        <end position="239"/>
    </location>
</feature>
<feature type="compositionally biased region" description="Basic residues" evidence="1">
    <location>
        <begin position="67"/>
        <end position="79"/>
    </location>
</feature>